<dbReference type="Gene3D" id="2.30.29.30">
    <property type="entry name" value="Pleckstrin-homology domain (PH domain)/Phosphotyrosine-binding domain (PTB)"/>
    <property type="match status" value="1"/>
</dbReference>
<comment type="caution">
    <text evidence="1">The sequence shown here is derived from an EMBL/GenBank/DDBJ whole genome shotgun (WGS) entry which is preliminary data.</text>
</comment>
<evidence type="ECO:0000313" key="1">
    <source>
        <dbReference type="EMBL" id="KAB0396810.1"/>
    </source>
</evidence>
<dbReference type="AlphaFoldDB" id="A0A643C9J8"/>
<gene>
    <name evidence="1" type="ORF">E2I00_016609</name>
</gene>
<organism evidence="1 2">
    <name type="scientific">Balaenoptera physalus</name>
    <name type="common">Fin whale</name>
    <name type="synonym">Balaena physalus</name>
    <dbReference type="NCBI Taxonomy" id="9770"/>
    <lineage>
        <taxon>Eukaryota</taxon>
        <taxon>Metazoa</taxon>
        <taxon>Chordata</taxon>
        <taxon>Craniata</taxon>
        <taxon>Vertebrata</taxon>
        <taxon>Euteleostomi</taxon>
        <taxon>Mammalia</taxon>
        <taxon>Eutheria</taxon>
        <taxon>Laurasiatheria</taxon>
        <taxon>Artiodactyla</taxon>
        <taxon>Whippomorpha</taxon>
        <taxon>Cetacea</taxon>
        <taxon>Mysticeti</taxon>
        <taxon>Balaenopteridae</taxon>
        <taxon>Balaenoptera</taxon>
    </lineage>
</organism>
<protein>
    <recommendedName>
        <fullName evidence="3">PH domain-containing protein</fullName>
    </recommendedName>
</protein>
<name>A0A643C9J8_BALPH</name>
<dbReference type="SUPFAM" id="SSF50729">
    <property type="entry name" value="PH domain-like"/>
    <property type="match status" value="1"/>
</dbReference>
<evidence type="ECO:0000313" key="2">
    <source>
        <dbReference type="Proteomes" id="UP000437017"/>
    </source>
</evidence>
<sequence length="143" mass="16751">MLLWKTCLTAVLQCREMIPAFRAFLKRHDKTIVTKMLSRGTSHTPFERTSKSTYQFIASVALQRLLIEDIPDSKYDLNFKTFSPFDFYLQRLISVPQTFFTDTKNAFILQGPKHEWICSTEVEDDKFLWLSVLQNAIESSMEK</sequence>
<evidence type="ECO:0008006" key="3">
    <source>
        <dbReference type="Google" id="ProtNLM"/>
    </source>
</evidence>
<dbReference type="InterPro" id="IPR052805">
    <property type="entry name" value="GEF_Ubiquitin-Prot_Reg"/>
</dbReference>
<dbReference type="PANTHER" id="PTHR46857">
    <property type="entry name" value="EPITHELIAL CELL-TRANSFORMING SEQUENCE 2 ONCOGENE-LIKE"/>
    <property type="match status" value="1"/>
</dbReference>
<proteinExistence type="predicted"/>
<accession>A0A643C9J8</accession>
<dbReference type="Proteomes" id="UP000437017">
    <property type="component" value="Unassembled WGS sequence"/>
</dbReference>
<dbReference type="InterPro" id="IPR011993">
    <property type="entry name" value="PH-like_dom_sf"/>
</dbReference>
<keyword evidence="2" id="KW-1185">Reference proteome</keyword>
<dbReference type="OrthoDB" id="9898953at2759"/>
<dbReference type="EMBL" id="SGJD01002078">
    <property type="protein sequence ID" value="KAB0396810.1"/>
    <property type="molecule type" value="Genomic_DNA"/>
</dbReference>
<dbReference type="PANTHER" id="PTHR46857:SF1">
    <property type="entry name" value="EPITHELIAL CELL-TRANSFORMING SEQUENCE 2 ONCOGENE-LIKE"/>
    <property type="match status" value="1"/>
</dbReference>
<reference evidence="1 2" key="1">
    <citation type="journal article" date="2019" name="PLoS ONE">
        <title>Genomic analyses reveal an absence of contemporary introgressive admixture between fin whales and blue whales, despite known hybrids.</title>
        <authorList>
            <person name="Westbury M.V."/>
            <person name="Petersen B."/>
            <person name="Lorenzen E.D."/>
        </authorList>
    </citation>
    <scope>NUCLEOTIDE SEQUENCE [LARGE SCALE GENOMIC DNA]</scope>
    <source>
        <strain evidence="1">FinWhale-01</strain>
    </source>
</reference>